<dbReference type="RefSeq" id="WP_394836611.1">
    <property type="nucleotide sequence ID" value="NZ_CP089929.1"/>
</dbReference>
<dbReference type="InterPro" id="IPR036280">
    <property type="entry name" value="Multihaem_cyt_sf"/>
</dbReference>
<dbReference type="Proteomes" id="UP001374803">
    <property type="component" value="Chromosome"/>
</dbReference>
<proteinExistence type="predicted"/>
<keyword evidence="2" id="KW-1185">Reference proteome</keyword>
<organism evidence="1 2">
    <name type="scientific">Pendulispora rubella</name>
    <dbReference type="NCBI Taxonomy" id="2741070"/>
    <lineage>
        <taxon>Bacteria</taxon>
        <taxon>Pseudomonadati</taxon>
        <taxon>Myxococcota</taxon>
        <taxon>Myxococcia</taxon>
        <taxon>Myxococcales</taxon>
        <taxon>Sorangiineae</taxon>
        <taxon>Pendulisporaceae</taxon>
        <taxon>Pendulispora</taxon>
    </lineage>
</organism>
<gene>
    <name evidence="1" type="ORF">LVJ94_06850</name>
</gene>
<protein>
    <submittedName>
        <fullName evidence="1">Uncharacterized protein</fullName>
    </submittedName>
</protein>
<evidence type="ECO:0000313" key="2">
    <source>
        <dbReference type="Proteomes" id="UP001374803"/>
    </source>
</evidence>
<reference evidence="1" key="1">
    <citation type="submission" date="2021-12" db="EMBL/GenBank/DDBJ databases">
        <title>Discovery of the Pendulisporaceae a myxobacterial family with distinct sporulation behavior and unique specialized metabolism.</title>
        <authorList>
            <person name="Garcia R."/>
            <person name="Popoff A."/>
            <person name="Bader C.D."/>
            <person name="Loehr J."/>
            <person name="Walesch S."/>
            <person name="Walt C."/>
            <person name="Boldt J."/>
            <person name="Bunk B."/>
            <person name="Haeckl F.J.F.P.J."/>
            <person name="Gunesch A.P."/>
            <person name="Birkelbach J."/>
            <person name="Nuebel U."/>
            <person name="Pietschmann T."/>
            <person name="Bach T."/>
            <person name="Mueller R."/>
        </authorList>
    </citation>
    <scope>NUCLEOTIDE SEQUENCE</scope>
    <source>
        <strain evidence="1">MSr11367</strain>
    </source>
</reference>
<accession>A0ABZ2L7P0</accession>
<dbReference type="SUPFAM" id="SSF48695">
    <property type="entry name" value="Multiheme cytochromes"/>
    <property type="match status" value="1"/>
</dbReference>
<dbReference type="EMBL" id="CP089983">
    <property type="protein sequence ID" value="WXB06954.1"/>
    <property type="molecule type" value="Genomic_DNA"/>
</dbReference>
<sequence>MGVSDALGVTSHDVGLGLYFINGVHSPDLDPTQPRALHLIDGPRRFLQELYIVSRAPTTPERGLSPIMQEGDLAAVDWQGVHVDGEDWRLDFDGVHWIHQVYYRGARWMVEASSLAVIPRNDRGDIVGPVLSMNAGRDDVWRRRDEAFERRFVARVVTSGCKAKDDCSNAEATSAAEGLVQLRGALSPHRAARIPSAATELTLTWSADAGHGVVRRVPLVHDAPGPIGYGLRAALEELAPPARGYYLPKERLSARVRYTDAAGTPLFPQGTLPTYGDALFRAPAAQGLRYLGFNDVPILYWAHKALQADMEISLVGPLDRMTRIGTTPITPASLALSQIPAADVEHDGYTGLVQIVPPTNVVFPCLLGLQGAPGGDPSKCSTPVSDVIGFDVPEEALPGTYSLQIKARREWQGEPVHAAASIRIQIGTQMPSQFAPFPIPGVDARCGNCHAGRAAIPVVGHGFEGLNAVGPECLSCHTRGYYFEPDADIVTRLQIIHSRSHRLGPPVW</sequence>
<name>A0ABZ2L7P0_9BACT</name>
<evidence type="ECO:0000313" key="1">
    <source>
        <dbReference type="EMBL" id="WXB06954.1"/>
    </source>
</evidence>